<sequence>MQKITNPTSLSIDKDMHRLQYLHHSFESFNTRAFRQPTTPQVSSTSQRHFPLPSAKVPYPRPLPHVKDHRIAPQLPPITNKPLPTSVGYGLASSSKDLPVVRSKPRPSTTSVEHRPVSTPQHLPVIKSEPRSPSPPPRRSATSGSKRFFPVPQDCTRLNPNYVANRRNWAQRECVGLRELGLHITKYFFRDDGMVIEWTSKEEVWLDTLLHVKGKAPVKEPEIIDVDAESDSEPPDMRSRSANAISPTPTPIHSLVLSPEHSTVEDEEEPMSFEEEETHLHQCALNFLQKFITTFDADRASLVTAYSDDATLSFRDNNFAHPQHFTVRRSSAANSKPSLPKIPVLDGFRFVHPGGWVNVDYDVLVLDPPNLPAGKSPTTDVMLSIHGEVVDADQRALAIDQAFVLRKCKGAHQWPLIVLSHEMVVRDTPWVQWTGKPEDLEYS</sequence>
<comment type="caution">
    <text evidence="3">The sequence shown here is derived from an EMBL/GenBank/DDBJ whole genome shotgun (WGS) entry which is preliminary data.</text>
</comment>
<dbReference type="AlphaFoldDB" id="A0A8H6S275"/>
<dbReference type="InterPro" id="IPR002075">
    <property type="entry name" value="NTF2_dom"/>
</dbReference>
<dbReference type="InterPro" id="IPR018222">
    <property type="entry name" value="Nuclear_transport_factor_2_euk"/>
</dbReference>
<proteinExistence type="predicted"/>
<dbReference type="EMBL" id="JACAZF010000016">
    <property type="protein sequence ID" value="KAF7289960.1"/>
    <property type="molecule type" value="Genomic_DNA"/>
</dbReference>
<dbReference type="Gene3D" id="3.10.450.50">
    <property type="match status" value="1"/>
</dbReference>
<dbReference type="OrthoDB" id="3265156at2759"/>
<dbReference type="RefSeq" id="XP_037213689.1">
    <property type="nucleotide sequence ID" value="XM_037370133.1"/>
</dbReference>
<feature type="region of interest" description="Disordered" evidence="1">
    <location>
        <begin position="32"/>
        <end position="151"/>
    </location>
</feature>
<organism evidence="3 4">
    <name type="scientific">Mycena indigotica</name>
    <dbReference type="NCBI Taxonomy" id="2126181"/>
    <lineage>
        <taxon>Eukaryota</taxon>
        <taxon>Fungi</taxon>
        <taxon>Dikarya</taxon>
        <taxon>Basidiomycota</taxon>
        <taxon>Agaricomycotina</taxon>
        <taxon>Agaricomycetes</taxon>
        <taxon>Agaricomycetidae</taxon>
        <taxon>Agaricales</taxon>
        <taxon>Marasmiineae</taxon>
        <taxon>Mycenaceae</taxon>
        <taxon>Mycena</taxon>
    </lineage>
</organism>
<reference evidence="3" key="1">
    <citation type="submission" date="2020-05" db="EMBL/GenBank/DDBJ databases">
        <title>Mycena genomes resolve the evolution of fungal bioluminescence.</title>
        <authorList>
            <person name="Tsai I.J."/>
        </authorList>
    </citation>
    <scope>NUCLEOTIDE SEQUENCE</scope>
    <source>
        <strain evidence="3">171206Taipei</strain>
    </source>
</reference>
<keyword evidence="4" id="KW-1185">Reference proteome</keyword>
<evidence type="ECO:0000313" key="3">
    <source>
        <dbReference type="EMBL" id="KAF7289960.1"/>
    </source>
</evidence>
<dbReference type="PROSITE" id="PS50177">
    <property type="entry name" value="NTF2_DOMAIN"/>
    <property type="match status" value="1"/>
</dbReference>
<dbReference type="Pfam" id="PF22602">
    <property type="entry name" value="NXF_NTF2"/>
    <property type="match status" value="1"/>
</dbReference>
<evidence type="ECO:0000256" key="1">
    <source>
        <dbReference type="SAM" id="MobiDB-lite"/>
    </source>
</evidence>
<dbReference type="SUPFAM" id="SSF54427">
    <property type="entry name" value="NTF2-like"/>
    <property type="match status" value="1"/>
</dbReference>
<protein>
    <submittedName>
        <fullName evidence="3">NTF2 domain-containing protein</fullName>
    </submittedName>
</protein>
<name>A0A8H6S275_9AGAR</name>
<dbReference type="GeneID" id="59352649"/>
<gene>
    <name evidence="3" type="ORF">MIND_01371300</name>
</gene>
<dbReference type="Proteomes" id="UP000636479">
    <property type="component" value="Unassembled WGS sequence"/>
</dbReference>
<accession>A0A8H6S275</accession>
<dbReference type="InterPro" id="IPR032710">
    <property type="entry name" value="NTF2-like_dom_sf"/>
</dbReference>
<feature type="domain" description="NTF2" evidence="2">
    <location>
        <begin position="283"/>
        <end position="425"/>
    </location>
</feature>
<evidence type="ECO:0000313" key="4">
    <source>
        <dbReference type="Proteomes" id="UP000636479"/>
    </source>
</evidence>
<feature type="compositionally biased region" description="Polar residues" evidence="1">
    <location>
        <begin position="32"/>
        <end position="48"/>
    </location>
</feature>
<evidence type="ECO:0000259" key="2">
    <source>
        <dbReference type="PROSITE" id="PS50177"/>
    </source>
</evidence>
<feature type="region of interest" description="Disordered" evidence="1">
    <location>
        <begin position="228"/>
        <end position="268"/>
    </location>
</feature>